<dbReference type="AlphaFoldDB" id="A0A6B0URW5"/>
<feature type="region of interest" description="Disordered" evidence="1">
    <location>
        <begin position="1"/>
        <end position="53"/>
    </location>
</feature>
<proteinExistence type="predicted"/>
<name>A0A6B0URW5_IXORI</name>
<feature type="compositionally biased region" description="Low complexity" evidence="1">
    <location>
        <begin position="1"/>
        <end position="25"/>
    </location>
</feature>
<dbReference type="EMBL" id="GIFC01010349">
    <property type="protein sequence ID" value="MXU92432.1"/>
    <property type="molecule type" value="Transcribed_RNA"/>
</dbReference>
<evidence type="ECO:0000256" key="1">
    <source>
        <dbReference type="SAM" id="MobiDB-lite"/>
    </source>
</evidence>
<evidence type="ECO:0000313" key="2">
    <source>
        <dbReference type="EMBL" id="MXU92432.1"/>
    </source>
</evidence>
<organism evidence="2">
    <name type="scientific">Ixodes ricinus</name>
    <name type="common">Common tick</name>
    <name type="synonym">Acarus ricinus</name>
    <dbReference type="NCBI Taxonomy" id="34613"/>
    <lineage>
        <taxon>Eukaryota</taxon>
        <taxon>Metazoa</taxon>
        <taxon>Ecdysozoa</taxon>
        <taxon>Arthropoda</taxon>
        <taxon>Chelicerata</taxon>
        <taxon>Arachnida</taxon>
        <taxon>Acari</taxon>
        <taxon>Parasitiformes</taxon>
        <taxon>Ixodida</taxon>
        <taxon>Ixodoidea</taxon>
        <taxon>Ixodidae</taxon>
        <taxon>Ixodinae</taxon>
        <taxon>Ixodes</taxon>
    </lineage>
</organism>
<reference evidence="2" key="1">
    <citation type="submission" date="2019-12" db="EMBL/GenBank/DDBJ databases">
        <title>An insight into the sialome of adult female Ixodes ricinus ticks feeding for 6 days.</title>
        <authorList>
            <person name="Perner J."/>
            <person name="Ribeiro J.M.C."/>
        </authorList>
    </citation>
    <scope>NUCLEOTIDE SEQUENCE</scope>
    <source>
        <strain evidence="2">Semi-engorged</strain>
        <tissue evidence="2">Salivary glands</tissue>
    </source>
</reference>
<sequence>MPSPASGSLCCSSSSWAASSESPPATRRQRRTSSEHTPGNISHSVRNVSSSHSEDSSQMAMWLGFPASSSDWLTFLDRDADLLDDDLSSAEDGGLEGAHPLGCALLPGCLAGCFLTWPERRRTHDEIFASRMS</sequence>
<feature type="compositionally biased region" description="Low complexity" evidence="1">
    <location>
        <begin position="42"/>
        <end position="51"/>
    </location>
</feature>
<accession>A0A6B0URW5</accession>
<protein>
    <submittedName>
        <fullName evidence="2">Putative secreted protein</fullName>
    </submittedName>
</protein>